<proteinExistence type="predicted"/>
<dbReference type="Proteomes" id="UP000467700">
    <property type="component" value="Unassembled WGS sequence"/>
</dbReference>
<protein>
    <recommendedName>
        <fullName evidence="3">F-box domain-containing protein</fullName>
    </recommendedName>
</protein>
<reference evidence="1 2" key="1">
    <citation type="submission" date="2020-01" db="EMBL/GenBank/DDBJ databases">
        <authorList>
            <person name="Gupta K D."/>
        </authorList>
    </citation>
    <scope>NUCLEOTIDE SEQUENCE [LARGE SCALE GENOMIC DNA]</scope>
</reference>
<name>A0A8S0X750_CYCAE</name>
<evidence type="ECO:0000313" key="1">
    <source>
        <dbReference type="EMBL" id="CAA7269412.1"/>
    </source>
</evidence>
<dbReference type="Gene3D" id="3.80.10.10">
    <property type="entry name" value="Ribonuclease Inhibitor"/>
    <property type="match status" value="1"/>
</dbReference>
<dbReference type="OrthoDB" id="3541472at2759"/>
<evidence type="ECO:0008006" key="3">
    <source>
        <dbReference type="Google" id="ProtNLM"/>
    </source>
</evidence>
<evidence type="ECO:0000313" key="2">
    <source>
        <dbReference type="Proteomes" id="UP000467700"/>
    </source>
</evidence>
<dbReference type="SUPFAM" id="SSF52047">
    <property type="entry name" value="RNI-like"/>
    <property type="match status" value="1"/>
</dbReference>
<dbReference type="AlphaFoldDB" id="A0A8S0X750"/>
<dbReference type="EMBL" id="CACVBS010000078">
    <property type="protein sequence ID" value="CAA7269412.1"/>
    <property type="molecule type" value="Genomic_DNA"/>
</dbReference>
<keyword evidence="2" id="KW-1185">Reference proteome</keyword>
<accession>A0A8S0X750</accession>
<organism evidence="1 2">
    <name type="scientific">Cyclocybe aegerita</name>
    <name type="common">Black poplar mushroom</name>
    <name type="synonym">Agrocybe aegerita</name>
    <dbReference type="NCBI Taxonomy" id="1973307"/>
    <lineage>
        <taxon>Eukaryota</taxon>
        <taxon>Fungi</taxon>
        <taxon>Dikarya</taxon>
        <taxon>Basidiomycota</taxon>
        <taxon>Agaricomycotina</taxon>
        <taxon>Agaricomycetes</taxon>
        <taxon>Agaricomycetidae</taxon>
        <taxon>Agaricales</taxon>
        <taxon>Agaricineae</taxon>
        <taxon>Bolbitiaceae</taxon>
        <taxon>Cyclocybe</taxon>
    </lineage>
</organism>
<sequence>MKPVKPYYAMTPPGFISLAPELIHAVADELLVGDLKELRLTCRQLGYLLSAQVLRKLVFDFNFSNLETSVEKLEILSKGCPAAAQGIRELVLRSLSVDSNRIPNEHHTPEPSLFDSVLQKYLFRALSSLKSVRSVRWFSSESDSDWIQTTVVAALTELPNLTRISIDIRYWKTALPIRNLQGLTEIALSGRCNSANCYEATIDNIAKLITRSPRLSSLSVEPWREYYGPIKNWSLQDLLQGFPSNNPPLPLTRLRLCGAVVSLDSATLSHLRHLVSLDLQDVCNLDDTSAFSKEFTSSPRDDIWAALLASGIWLEKIKVDFITESFLEYLASYSGLKALCVIPANFQDDASSDEMAVKFFGPALLSHLQSLEWLEILPQNKGRWCFSSKNASFITNFEELSRLHMTVTTANLNIDKDQKNIVELFINTAVGNLPRLENLDISAALPRRRGVPRCGFGLARLSRSTYQTMVKEVEKYRAPQAFSRLPLLMASRTLFEQEIFSMGLRSGHRALRYTQVAREDYPEEEKWEL</sequence>
<gene>
    <name evidence="1" type="ORF">AAE3_LOCUS11657</name>
</gene>
<comment type="caution">
    <text evidence="1">The sequence shown here is derived from an EMBL/GenBank/DDBJ whole genome shotgun (WGS) entry which is preliminary data.</text>
</comment>
<dbReference type="InterPro" id="IPR032675">
    <property type="entry name" value="LRR_dom_sf"/>
</dbReference>